<comment type="subcellular location">
    <subcellularLocation>
        <location evidence="1 10">Cell membrane</location>
        <topology evidence="1 10">Multi-pass membrane protein</topology>
    </subcellularLocation>
</comment>
<dbReference type="EMBL" id="BJJW01000015">
    <property type="protein sequence ID" value="GDZ84512.1"/>
    <property type="molecule type" value="Genomic_DNA"/>
</dbReference>
<keyword evidence="6 10" id="KW-0407">Ion channel</keyword>
<evidence type="ECO:0000313" key="11">
    <source>
        <dbReference type="EMBL" id="GDZ84512.1"/>
    </source>
</evidence>
<evidence type="ECO:0000256" key="1">
    <source>
        <dbReference type="ARBA" id="ARBA00004651"/>
    </source>
</evidence>
<comment type="caution">
    <text evidence="11">The sequence shown here is derived from an EMBL/GenBank/DDBJ whole genome shotgun (WGS) entry which is preliminary data.</text>
</comment>
<name>A0A5A5U3D3_LEUCI</name>
<keyword evidence="3 10" id="KW-0812">Transmembrane</keyword>
<comment type="function">
    <text evidence="9 10">Fluoride-specific ion channel. Important for reducing fluoride concentration in the cell, thus reducing its toxicity.</text>
</comment>
<feature type="transmembrane region" description="Helical" evidence="10">
    <location>
        <begin position="89"/>
        <end position="112"/>
    </location>
</feature>
<feature type="transmembrane region" description="Helical" evidence="10">
    <location>
        <begin position="57"/>
        <end position="77"/>
    </location>
</feature>
<dbReference type="AlphaFoldDB" id="A0A5A5U3D3"/>
<keyword evidence="5 10" id="KW-0472">Membrane</keyword>
<organism evidence="11 12">
    <name type="scientific">Leuconostoc citreum</name>
    <dbReference type="NCBI Taxonomy" id="33964"/>
    <lineage>
        <taxon>Bacteria</taxon>
        <taxon>Bacillati</taxon>
        <taxon>Bacillota</taxon>
        <taxon>Bacilli</taxon>
        <taxon>Lactobacillales</taxon>
        <taxon>Lactobacillaceae</taxon>
        <taxon>Leuconostoc</taxon>
    </lineage>
</organism>
<protein>
    <recommendedName>
        <fullName evidence="10">Fluoride-specific ion channel FluC</fullName>
    </recommendedName>
</protein>
<feature type="transmembrane region" description="Helical" evidence="10">
    <location>
        <begin position="28"/>
        <end position="50"/>
    </location>
</feature>
<evidence type="ECO:0000256" key="4">
    <source>
        <dbReference type="ARBA" id="ARBA00022989"/>
    </source>
</evidence>
<gene>
    <name evidence="11" type="primary">crcB_1</name>
    <name evidence="10" type="synonym">crcB</name>
    <name evidence="10" type="synonym">fluC</name>
    <name evidence="11" type="ORF">LCIT_17540</name>
</gene>
<keyword evidence="10" id="KW-0915">Sodium</keyword>
<comment type="similarity">
    <text evidence="7 10">Belongs to the fluoride channel Fluc/FEX (TC 1.A.43) family.</text>
</comment>
<comment type="activity regulation">
    <text evidence="10">Na(+) is not transported, but it plays an essential structural role and its presence is essential for fluoride channel function.</text>
</comment>
<evidence type="ECO:0000256" key="6">
    <source>
        <dbReference type="ARBA" id="ARBA00023303"/>
    </source>
</evidence>
<evidence type="ECO:0000313" key="12">
    <source>
        <dbReference type="Proteomes" id="UP000323274"/>
    </source>
</evidence>
<feature type="binding site" evidence="10">
    <location>
        <position position="71"/>
    </location>
    <ligand>
        <name>Na(+)</name>
        <dbReference type="ChEBI" id="CHEBI:29101"/>
        <note>structural</note>
    </ligand>
</feature>
<dbReference type="Pfam" id="PF02537">
    <property type="entry name" value="CRCB"/>
    <property type="match status" value="1"/>
</dbReference>
<evidence type="ECO:0000256" key="5">
    <source>
        <dbReference type="ARBA" id="ARBA00023136"/>
    </source>
</evidence>
<evidence type="ECO:0000256" key="9">
    <source>
        <dbReference type="ARBA" id="ARBA00049940"/>
    </source>
</evidence>
<dbReference type="RefSeq" id="WP_149334763.1">
    <property type="nucleotide sequence ID" value="NZ_BJJW01000015.1"/>
</dbReference>
<keyword evidence="4 10" id="KW-1133">Transmembrane helix</keyword>
<keyword evidence="10" id="KW-0479">Metal-binding</keyword>
<comment type="catalytic activity">
    <reaction evidence="8">
        <text>fluoride(in) = fluoride(out)</text>
        <dbReference type="Rhea" id="RHEA:76159"/>
        <dbReference type="ChEBI" id="CHEBI:17051"/>
    </reaction>
    <physiologicalReaction direction="left-to-right" evidence="8">
        <dbReference type="Rhea" id="RHEA:76160"/>
    </physiologicalReaction>
</comment>
<dbReference type="GO" id="GO:0005886">
    <property type="term" value="C:plasma membrane"/>
    <property type="evidence" value="ECO:0007669"/>
    <property type="project" value="UniProtKB-SubCell"/>
</dbReference>
<evidence type="ECO:0000256" key="10">
    <source>
        <dbReference type="HAMAP-Rule" id="MF_00454"/>
    </source>
</evidence>
<evidence type="ECO:0000256" key="8">
    <source>
        <dbReference type="ARBA" id="ARBA00035585"/>
    </source>
</evidence>
<proteinExistence type="inferred from homology"/>
<accession>A0A5A5U3D3</accession>
<feature type="binding site" evidence="10">
    <location>
        <position position="68"/>
    </location>
    <ligand>
        <name>Na(+)</name>
        <dbReference type="ChEBI" id="CHEBI:29101"/>
        <note>structural</note>
    </ligand>
</feature>
<keyword evidence="2 10" id="KW-1003">Cell membrane</keyword>
<dbReference type="GO" id="GO:0062054">
    <property type="term" value="F:fluoride channel activity"/>
    <property type="evidence" value="ECO:0007669"/>
    <property type="project" value="UniProtKB-UniRule"/>
</dbReference>
<evidence type="ECO:0000256" key="3">
    <source>
        <dbReference type="ARBA" id="ARBA00022692"/>
    </source>
</evidence>
<dbReference type="GO" id="GO:0046872">
    <property type="term" value="F:metal ion binding"/>
    <property type="evidence" value="ECO:0007669"/>
    <property type="project" value="UniProtKB-KW"/>
</dbReference>
<dbReference type="GO" id="GO:0140114">
    <property type="term" value="P:cellular detoxification of fluoride"/>
    <property type="evidence" value="ECO:0007669"/>
    <property type="project" value="UniProtKB-UniRule"/>
</dbReference>
<keyword evidence="10" id="KW-0813">Transport</keyword>
<sequence length="113" mass="12505">MIILLAIFVGSSIGTLLRYLVITFWPWRATYITAVFTVNMLGTFFMGILYSTNQIHLWHNVLSVGVLGGLTTFSTMMTQSAQHSRSQQMVYLSLQIVAGLLSFCVGVVIGLIL</sequence>
<dbReference type="Proteomes" id="UP000323274">
    <property type="component" value="Unassembled WGS sequence"/>
</dbReference>
<reference evidence="11 12" key="1">
    <citation type="submission" date="2019-04" db="EMBL/GenBank/DDBJ databases">
        <title>A pseudo-fructophilic Leuconostoc citreum strain F192-5 isolated from peel of satsuma mandarin: the first report for isolation and characterization of strain-dependent fructophilic-like characteristics.</title>
        <authorList>
            <person name="Maeno S."/>
            <person name="Tanizawa Y."/>
            <person name="Kajikawa A."/>
            <person name="Kanesaki Y."/>
            <person name="Kubota E."/>
            <person name="Arita M."/>
            <person name="Leon D."/>
            <person name="Endo A."/>
        </authorList>
    </citation>
    <scope>NUCLEOTIDE SEQUENCE [LARGE SCALE GENOMIC DNA]</scope>
    <source>
        <strain evidence="11 12">F192-5</strain>
    </source>
</reference>
<evidence type="ECO:0000256" key="2">
    <source>
        <dbReference type="ARBA" id="ARBA00022475"/>
    </source>
</evidence>
<evidence type="ECO:0000256" key="7">
    <source>
        <dbReference type="ARBA" id="ARBA00035120"/>
    </source>
</evidence>
<dbReference type="InterPro" id="IPR003691">
    <property type="entry name" value="FluC"/>
</dbReference>
<keyword evidence="10" id="KW-0406">Ion transport</keyword>
<dbReference type="HAMAP" id="MF_00454">
    <property type="entry name" value="FluC"/>
    <property type="match status" value="1"/>
</dbReference>